<gene>
    <name evidence="4" type="ORF">DFR50_109191</name>
</gene>
<feature type="domain" description="Carbohydrate kinase PfkB" evidence="3">
    <location>
        <begin position="8"/>
        <end position="319"/>
    </location>
</feature>
<evidence type="ECO:0000259" key="3">
    <source>
        <dbReference type="Pfam" id="PF00294"/>
    </source>
</evidence>
<name>A0A366FIM6_9HYPH</name>
<keyword evidence="2 4" id="KW-0418">Kinase</keyword>
<evidence type="ECO:0000256" key="1">
    <source>
        <dbReference type="ARBA" id="ARBA00022679"/>
    </source>
</evidence>
<protein>
    <submittedName>
        <fullName evidence="4">Sugar/nucleoside kinase (Ribokinase family)</fullName>
    </submittedName>
</protein>
<dbReference type="OrthoDB" id="9813569at2"/>
<comment type="caution">
    <text evidence="4">The sequence shown here is derived from an EMBL/GenBank/DDBJ whole genome shotgun (WGS) entry which is preliminary data.</text>
</comment>
<dbReference type="Proteomes" id="UP000253529">
    <property type="component" value="Unassembled WGS sequence"/>
</dbReference>
<keyword evidence="1" id="KW-0808">Transferase</keyword>
<dbReference type="RefSeq" id="WP_113889110.1">
    <property type="nucleotide sequence ID" value="NZ_QNRK01000009.1"/>
</dbReference>
<dbReference type="PANTHER" id="PTHR10584:SF166">
    <property type="entry name" value="RIBOKINASE"/>
    <property type="match status" value="1"/>
</dbReference>
<evidence type="ECO:0000313" key="5">
    <source>
        <dbReference type="Proteomes" id="UP000253529"/>
    </source>
</evidence>
<dbReference type="AlphaFoldDB" id="A0A366FIM6"/>
<dbReference type="PANTHER" id="PTHR10584">
    <property type="entry name" value="SUGAR KINASE"/>
    <property type="match status" value="1"/>
</dbReference>
<dbReference type="Gene3D" id="3.40.1190.20">
    <property type="match status" value="1"/>
</dbReference>
<dbReference type="InterPro" id="IPR011611">
    <property type="entry name" value="PfkB_dom"/>
</dbReference>
<evidence type="ECO:0000256" key="2">
    <source>
        <dbReference type="ARBA" id="ARBA00022777"/>
    </source>
</evidence>
<dbReference type="InterPro" id="IPR029056">
    <property type="entry name" value="Ribokinase-like"/>
</dbReference>
<reference evidence="4 5" key="1">
    <citation type="submission" date="2018-06" db="EMBL/GenBank/DDBJ databases">
        <title>Genomic Encyclopedia of Type Strains, Phase IV (KMG-IV): sequencing the most valuable type-strain genomes for metagenomic binning, comparative biology and taxonomic classification.</title>
        <authorList>
            <person name="Goeker M."/>
        </authorList>
    </citation>
    <scope>NUCLEOTIDE SEQUENCE [LARGE SCALE GENOMIC DNA]</scope>
    <source>
        <strain evidence="4 5">DSM 24875</strain>
    </source>
</reference>
<dbReference type="GO" id="GO:0016301">
    <property type="term" value="F:kinase activity"/>
    <property type="evidence" value="ECO:0007669"/>
    <property type="project" value="UniProtKB-KW"/>
</dbReference>
<sequence>MSARAGVLSAGSFCVDFNKSIARWPEQDTVTEVLRIDRQGGGSGYNMAVDLKRLDPAFPVEAMGVVGDDDLGRFLIGECRGLGIACDRLQALPGGATMSVDAINVRDTGRRTHFFHPGVAAAMNPDHFDFSTSKARFLHLGLPGAHAAMDVAWGDEANGWVAVLRKARAAGLATNLELMTTSAERLAELGRPCLAHLDFLIVNDFEIGALAGIATRRDDGSTDVAAVGRAIARALELGAMRWVVAHFPEGAALGGRDGERVALGSVAMPATAIAGVNGAGDAFAAGMIHGLHQGWPVVECLRLAHGVAAASMRAVSTTEGVAPVAECLALVDRWGLRPAPA</sequence>
<proteinExistence type="predicted"/>
<dbReference type="SUPFAM" id="SSF53613">
    <property type="entry name" value="Ribokinase-like"/>
    <property type="match status" value="1"/>
</dbReference>
<dbReference type="Pfam" id="PF00294">
    <property type="entry name" value="PfkB"/>
    <property type="match status" value="1"/>
</dbReference>
<keyword evidence="5" id="KW-1185">Reference proteome</keyword>
<dbReference type="EMBL" id="QNRK01000009">
    <property type="protein sequence ID" value="RBP14437.1"/>
    <property type="molecule type" value="Genomic_DNA"/>
</dbReference>
<accession>A0A366FIM6</accession>
<evidence type="ECO:0000313" key="4">
    <source>
        <dbReference type="EMBL" id="RBP14437.1"/>
    </source>
</evidence>
<organism evidence="4 5">
    <name type="scientific">Roseiarcus fermentans</name>
    <dbReference type="NCBI Taxonomy" id="1473586"/>
    <lineage>
        <taxon>Bacteria</taxon>
        <taxon>Pseudomonadati</taxon>
        <taxon>Pseudomonadota</taxon>
        <taxon>Alphaproteobacteria</taxon>
        <taxon>Hyphomicrobiales</taxon>
        <taxon>Roseiarcaceae</taxon>
        <taxon>Roseiarcus</taxon>
    </lineage>
</organism>
<dbReference type="GO" id="GO:0005829">
    <property type="term" value="C:cytosol"/>
    <property type="evidence" value="ECO:0007669"/>
    <property type="project" value="TreeGrafter"/>
</dbReference>